<dbReference type="Pfam" id="PF22022">
    <property type="entry name" value="Phage_int_M"/>
    <property type="match status" value="1"/>
</dbReference>
<evidence type="ECO:0000256" key="5">
    <source>
        <dbReference type="PROSITE-ProRule" id="PRU01248"/>
    </source>
</evidence>
<keyword evidence="9" id="KW-1185">Reference proteome</keyword>
<dbReference type="Gene3D" id="1.10.443.10">
    <property type="entry name" value="Intergrase catalytic core"/>
    <property type="match status" value="1"/>
</dbReference>
<evidence type="ECO:0000256" key="2">
    <source>
        <dbReference type="ARBA" id="ARBA00022908"/>
    </source>
</evidence>
<evidence type="ECO:0000256" key="4">
    <source>
        <dbReference type="ARBA" id="ARBA00023172"/>
    </source>
</evidence>
<organism evidence="8 9">
    <name type="scientific">Salinisphaera orenii MK-B5</name>
    <dbReference type="NCBI Taxonomy" id="856730"/>
    <lineage>
        <taxon>Bacteria</taxon>
        <taxon>Pseudomonadati</taxon>
        <taxon>Pseudomonadota</taxon>
        <taxon>Gammaproteobacteria</taxon>
        <taxon>Salinisphaerales</taxon>
        <taxon>Salinisphaeraceae</taxon>
        <taxon>Salinisphaera</taxon>
    </lineage>
</organism>
<dbReference type="Pfam" id="PF00589">
    <property type="entry name" value="Phage_integrase"/>
    <property type="match status" value="1"/>
</dbReference>
<dbReference type="Pfam" id="PF13356">
    <property type="entry name" value="Arm-DNA-bind_3"/>
    <property type="match status" value="1"/>
</dbReference>
<dbReference type="InterPro" id="IPR011010">
    <property type="entry name" value="DNA_brk_join_enz"/>
</dbReference>
<evidence type="ECO:0000259" key="6">
    <source>
        <dbReference type="PROSITE" id="PS51898"/>
    </source>
</evidence>
<dbReference type="InterPro" id="IPR002104">
    <property type="entry name" value="Integrase_catalytic"/>
</dbReference>
<dbReference type="RefSeq" id="WP_123629780.1">
    <property type="nucleotide sequence ID" value="NZ_AYKH01000001.1"/>
</dbReference>
<dbReference type="GO" id="GO:0006310">
    <property type="term" value="P:DNA recombination"/>
    <property type="evidence" value="ECO:0007669"/>
    <property type="project" value="UniProtKB-KW"/>
</dbReference>
<dbReference type="SUPFAM" id="SSF56349">
    <property type="entry name" value="DNA breaking-rejoining enzymes"/>
    <property type="match status" value="1"/>
</dbReference>
<dbReference type="Gene3D" id="1.10.150.130">
    <property type="match status" value="1"/>
</dbReference>
<accession>A0A423PXU8</accession>
<protein>
    <submittedName>
        <fullName evidence="8">Integrase</fullName>
    </submittedName>
</protein>
<keyword evidence="2" id="KW-0229">DNA integration</keyword>
<proteinExistence type="inferred from homology"/>
<dbReference type="GO" id="GO:0015074">
    <property type="term" value="P:DNA integration"/>
    <property type="evidence" value="ECO:0007669"/>
    <property type="project" value="UniProtKB-KW"/>
</dbReference>
<keyword evidence="3 5" id="KW-0238">DNA-binding</keyword>
<dbReference type="PANTHER" id="PTHR30629:SF2">
    <property type="entry name" value="PROPHAGE INTEGRASE INTS-RELATED"/>
    <property type="match status" value="1"/>
</dbReference>
<evidence type="ECO:0000259" key="7">
    <source>
        <dbReference type="PROSITE" id="PS51900"/>
    </source>
</evidence>
<reference evidence="8 9" key="1">
    <citation type="submission" date="2013-10" db="EMBL/GenBank/DDBJ databases">
        <title>Salinisphaera orenii MK-B5 Genome Sequencing.</title>
        <authorList>
            <person name="Lai Q."/>
            <person name="Li C."/>
            <person name="Shao Z."/>
        </authorList>
    </citation>
    <scope>NUCLEOTIDE SEQUENCE [LARGE SCALE GENOMIC DNA]</scope>
    <source>
        <strain evidence="8 9">MK-B5</strain>
    </source>
</reference>
<feature type="domain" description="Core-binding (CB)" evidence="7">
    <location>
        <begin position="97"/>
        <end position="178"/>
    </location>
</feature>
<comment type="caution">
    <text evidence="8">The sequence shown here is derived from an EMBL/GenBank/DDBJ whole genome shotgun (WGS) entry which is preliminary data.</text>
</comment>
<keyword evidence="4" id="KW-0233">DNA recombination</keyword>
<dbReference type="Gene3D" id="3.30.160.390">
    <property type="entry name" value="Integrase, DNA-binding domain"/>
    <property type="match status" value="1"/>
</dbReference>
<dbReference type="PANTHER" id="PTHR30629">
    <property type="entry name" value="PROPHAGE INTEGRASE"/>
    <property type="match status" value="1"/>
</dbReference>
<dbReference type="InterPro" id="IPR053876">
    <property type="entry name" value="Phage_int_M"/>
</dbReference>
<dbReference type="PROSITE" id="PS51898">
    <property type="entry name" value="TYR_RECOMBINASE"/>
    <property type="match status" value="1"/>
</dbReference>
<dbReference type="InterPro" id="IPR050808">
    <property type="entry name" value="Phage_Integrase"/>
</dbReference>
<evidence type="ECO:0000256" key="1">
    <source>
        <dbReference type="ARBA" id="ARBA00008857"/>
    </source>
</evidence>
<dbReference type="AlphaFoldDB" id="A0A423PXU8"/>
<sequence>MGHRLTDRVVKALETPDGKYTIVWDDKTPGFAVRVTKTGAKSFILNYRTHGRERRYTIGKYPAWSVAAAREQAAKLRRQIDLGEDPLGERKAAAGELTVGDLIDQYLAEHVAHKNAAGTATNYTYWLNSLVRPDLGKRKITAIKPADLRRIHRDLSKGRPILANRTISTVQRMYNYAIAEDLCSDNPAKGIEKNPEAGRERYLSGDELRRLCKALADYPYMHKVRLSREEALATGSKSAWRRRENPLADRIQSCNAIRLLMLTGARKGELLSAKWADIDLQAGVWIKPGATTKQRTTHRVPLSAPAMELLAGIEPSSEYVFPGSGGQPQKDLKKTWASVCELAEIEGVRIHDLRHTYAAQLVSAGLSLPIIGALLGHTQADTTQRYAHLMDDPLREATERVGSIVSGAEGGERAEVVNIRGRT</sequence>
<evidence type="ECO:0000313" key="8">
    <source>
        <dbReference type="EMBL" id="ROO30411.1"/>
    </source>
</evidence>
<evidence type="ECO:0000313" key="9">
    <source>
        <dbReference type="Proteomes" id="UP000283993"/>
    </source>
</evidence>
<dbReference type="GO" id="GO:0003677">
    <property type="term" value="F:DNA binding"/>
    <property type="evidence" value="ECO:0007669"/>
    <property type="project" value="UniProtKB-UniRule"/>
</dbReference>
<dbReference type="InterPro" id="IPR013762">
    <property type="entry name" value="Integrase-like_cat_sf"/>
</dbReference>
<feature type="domain" description="Tyr recombinase" evidence="6">
    <location>
        <begin position="221"/>
        <end position="399"/>
    </location>
</feature>
<dbReference type="PROSITE" id="PS51900">
    <property type="entry name" value="CB"/>
    <property type="match status" value="1"/>
</dbReference>
<dbReference type="InterPro" id="IPR010998">
    <property type="entry name" value="Integrase_recombinase_N"/>
</dbReference>
<dbReference type="EMBL" id="AYKH01000001">
    <property type="protein sequence ID" value="ROO30411.1"/>
    <property type="molecule type" value="Genomic_DNA"/>
</dbReference>
<name>A0A423PXU8_9GAMM</name>
<dbReference type="Proteomes" id="UP000283993">
    <property type="component" value="Unassembled WGS sequence"/>
</dbReference>
<dbReference type="CDD" id="cd00796">
    <property type="entry name" value="INT_Rci_Hp1_C"/>
    <property type="match status" value="1"/>
</dbReference>
<gene>
    <name evidence="8" type="ORF">SAOR_00795</name>
</gene>
<dbReference type="InterPro" id="IPR044068">
    <property type="entry name" value="CB"/>
</dbReference>
<dbReference type="InterPro" id="IPR038488">
    <property type="entry name" value="Integrase_DNA-bd_sf"/>
</dbReference>
<comment type="similarity">
    <text evidence="1">Belongs to the 'phage' integrase family.</text>
</comment>
<evidence type="ECO:0000256" key="3">
    <source>
        <dbReference type="ARBA" id="ARBA00023125"/>
    </source>
</evidence>
<dbReference type="InterPro" id="IPR025166">
    <property type="entry name" value="Integrase_DNA_bind_dom"/>
</dbReference>